<gene>
    <name evidence="2" type="primary">Acey_s0013.g2186</name>
    <name evidence="2" type="ORF">Y032_0013g2186</name>
</gene>
<protein>
    <submittedName>
        <fullName evidence="2">Uncharacterized protein</fullName>
    </submittedName>
</protein>
<reference evidence="3" key="1">
    <citation type="journal article" date="2015" name="Nat. Genet.">
        <title>The genome and transcriptome of the zoonotic hookworm Ancylostoma ceylanicum identify infection-specific gene families.</title>
        <authorList>
            <person name="Schwarz E.M."/>
            <person name="Hu Y."/>
            <person name="Antoshechkin I."/>
            <person name="Miller M.M."/>
            <person name="Sternberg P.W."/>
            <person name="Aroian R.V."/>
        </authorList>
    </citation>
    <scope>NUCLEOTIDE SEQUENCE</scope>
    <source>
        <strain evidence="3">HY135</strain>
    </source>
</reference>
<name>A0A016VB87_9BILA</name>
<comment type="caution">
    <text evidence="2">The sequence shown here is derived from an EMBL/GenBank/DDBJ whole genome shotgun (WGS) entry which is preliminary data.</text>
</comment>
<evidence type="ECO:0000313" key="3">
    <source>
        <dbReference type="Proteomes" id="UP000024635"/>
    </source>
</evidence>
<keyword evidence="1" id="KW-0472">Membrane</keyword>
<evidence type="ECO:0000256" key="1">
    <source>
        <dbReference type="SAM" id="Phobius"/>
    </source>
</evidence>
<dbReference type="Proteomes" id="UP000024635">
    <property type="component" value="Unassembled WGS sequence"/>
</dbReference>
<sequence>MIIKGPWQSIGIFSISAITYVASSFWAHHESRNDELRLAAIHGDLTCQSIRIVSIIPMSYIASLSG</sequence>
<keyword evidence="1" id="KW-1133">Transmembrane helix</keyword>
<proteinExistence type="predicted"/>
<accession>A0A016VB87</accession>
<keyword evidence="3" id="KW-1185">Reference proteome</keyword>
<keyword evidence="1" id="KW-0812">Transmembrane</keyword>
<evidence type="ECO:0000313" key="2">
    <source>
        <dbReference type="EMBL" id="EYC24929.1"/>
    </source>
</evidence>
<organism evidence="2 3">
    <name type="scientific">Ancylostoma ceylanicum</name>
    <dbReference type="NCBI Taxonomy" id="53326"/>
    <lineage>
        <taxon>Eukaryota</taxon>
        <taxon>Metazoa</taxon>
        <taxon>Ecdysozoa</taxon>
        <taxon>Nematoda</taxon>
        <taxon>Chromadorea</taxon>
        <taxon>Rhabditida</taxon>
        <taxon>Rhabditina</taxon>
        <taxon>Rhabditomorpha</taxon>
        <taxon>Strongyloidea</taxon>
        <taxon>Ancylostomatidae</taxon>
        <taxon>Ancylostomatinae</taxon>
        <taxon>Ancylostoma</taxon>
    </lineage>
</organism>
<dbReference type="EMBL" id="JARK01001349">
    <property type="protein sequence ID" value="EYC24929.1"/>
    <property type="molecule type" value="Genomic_DNA"/>
</dbReference>
<dbReference type="AlphaFoldDB" id="A0A016VB87"/>
<feature type="transmembrane region" description="Helical" evidence="1">
    <location>
        <begin position="6"/>
        <end position="27"/>
    </location>
</feature>